<dbReference type="InParanoid" id="Q23TT9"/>
<feature type="compositionally biased region" description="Polar residues" evidence="1">
    <location>
        <begin position="174"/>
        <end position="188"/>
    </location>
</feature>
<dbReference type="AlphaFoldDB" id="Q23TT9"/>
<accession>Q23TT9</accession>
<keyword evidence="3" id="KW-1185">Reference proteome</keyword>
<reference evidence="3" key="1">
    <citation type="journal article" date="2006" name="PLoS Biol.">
        <title>Macronuclear genome sequence of the ciliate Tetrahymena thermophila, a model eukaryote.</title>
        <authorList>
            <person name="Eisen J.A."/>
            <person name="Coyne R.S."/>
            <person name="Wu M."/>
            <person name="Wu D."/>
            <person name="Thiagarajan M."/>
            <person name="Wortman J.R."/>
            <person name="Badger J.H."/>
            <person name="Ren Q."/>
            <person name="Amedeo P."/>
            <person name="Jones K.M."/>
            <person name="Tallon L.J."/>
            <person name="Delcher A.L."/>
            <person name="Salzberg S.L."/>
            <person name="Silva J.C."/>
            <person name="Haas B.J."/>
            <person name="Majoros W.H."/>
            <person name="Farzad M."/>
            <person name="Carlton J.M."/>
            <person name="Smith R.K. Jr."/>
            <person name="Garg J."/>
            <person name="Pearlman R.E."/>
            <person name="Karrer K.M."/>
            <person name="Sun L."/>
            <person name="Manning G."/>
            <person name="Elde N.C."/>
            <person name="Turkewitz A.P."/>
            <person name="Asai D.J."/>
            <person name="Wilkes D.E."/>
            <person name="Wang Y."/>
            <person name="Cai H."/>
            <person name="Collins K."/>
            <person name="Stewart B.A."/>
            <person name="Lee S.R."/>
            <person name="Wilamowska K."/>
            <person name="Weinberg Z."/>
            <person name="Ruzzo W.L."/>
            <person name="Wloga D."/>
            <person name="Gaertig J."/>
            <person name="Frankel J."/>
            <person name="Tsao C.-C."/>
            <person name="Gorovsky M.A."/>
            <person name="Keeling P.J."/>
            <person name="Waller R.F."/>
            <person name="Patron N.J."/>
            <person name="Cherry J.M."/>
            <person name="Stover N.A."/>
            <person name="Krieger C.J."/>
            <person name="del Toro C."/>
            <person name="Ryder H.F."/>
            <person name="Williamson S.C."/>
            <person name="Barbeau R.A."/>
            <person name="Hamilton E.P."/>
            <person name="Orias E."/>
        </authorList>
    </citation>
    <scope>NUCLEOTIDE SEQUENCE [LARGE SCALE GENOMIC DNA]</scope>
    <source>
        <strain evidence="3">SB210</strain>
    </source>
</reference>
<protein>
    <submittedName>
        <fullName evidence="2">Uncharacterized protein</fullName>
    </submittedName>
</protein>
<feature type="region of interest" description="Disordered" evidence="1">
    <location>
        <begin position="205"/>
        <end position="228"/>
    </location>
</feature>
<evidence type="ECO:0000256" key="1">
    <source>
        <dbReference type="SAM" id="MobiDB-lite"/>
    </source>
</evidence>
<feature type="region of interest" description="Disordered" evidence="1">
    <location>
        <begin position="166"/>
        <end position="188"/>
    </location>
</feature>
<sequence>MNKEAYKQQPISEKLAFKNIHFDDDKELANFYISIFQKCVENISNQQLSFLEEFPQLNQIQVDRCYVMKLQSNDLIRIARKVQFLSVGKKYFNAGNFKYVVGNLTFQQKNLQCRIVKVNDQRNLSDDYENLRDFKFVHFYQIDDKKNPKQSIKSTIKYYYNKSQQQESEEVQDRPTSQKSSINKSQVQELHESVIQEKKLENQINTNLKKENSSNLIDEDSESEDSNEAAITNNQNQITINNKNANDIQSNYQLQQQHGLTNPNQKEDQSAIIQNLLYLIKQKDMQLLDQQQIILQHQMQQLNMQRQRLLSLDDINNYNPLQIGINSDHYKNNPNANSLNKLDNKFQNKQIKVQDDDQTEIIELEDD</sequence>
<dbReference type="RefSeq" id="XP_001020201.3">
    <property type="nucleotide sequence ID" value="XM_001020201.3"/>
</dbReference>
<name>Q23TT9_TETTS</name>
<dbReference type="HOGENOM" id="CLU_708812_0_0_1"/>
<gene>
    <name evidence="2" type="ORF">TTHERM_00913350</name>
</gene>
<evidence type="ECO:0000313" key="2">
    <source>
        <dbReference type="EMBL" id="EAR99956.3"/>
    </source>
</evidence>
<organism evidence="2 3">
    <name type="scientific">Tetrahymena thermophila (strain SB210)</name>
    <dbReference type="NCBI Taxonomy" id="312017"/>
    <lineage>
        <taxon>Eukaryota</taxon>
        <taxon>Sar</taxon>
        <taxon>Alveolata</taxon>
        <taxon>Ciliophora</taxon>
        <taxon>Intramacronucleata</taxon>
        <taxon>Oligohymenophorea</taxon>
        <taxon>Hymenostomatida</taxon>
        <taxon>Tetrahymenina</taxon>
        <taxon>Tetrahymenidae</taxon>
        <taxon>Tetrahymena</taxon>
    </lineage>
</organism>
<evidence type="ECO:0000313" key="3">
    <source>
        <dbReference type="Proteomes" id="UP000009168"/>
    </source>
</evidence>
<dbReference type="EMBL" id="GG662633">
    <property type="protein sequence ID" value="EAR99956.3"/>
    <property type="molecule type" value="Genomic_DNA"/>
</dbReference>
<feature type="compositionally biased region" description="Acidic residues" evidence="1">
    <location>
        <begin position="217"/>
        <end position="227"/>
    </location>
</feature>
<dbReference type="GeneID" id="7834065"/>
<dbReference type="Proteomes" id="UP000009168">
    <property type="component" value="Unassembled WGS sequence"/>
</dbReference>
<dbReference type="KEGG" id="tet:TTHERM_00913350"/>
<proteinExistence type="predicted"/>